<evidence type="ECO:0000313" key="1">
    <source>
        <dbReference type="EMBL" id="CAG8818697.1"/>
    </source>
</evidence>
<protein>
    <submittedName>
        <fullName evidence="1">29920_t:CDS:1</fullName>
    </submittedName>
</protein>
<feature type="non-terminal residue" evidence="1">
    <location>
        <position position="1"/>
    </location>
</feature>
<name>A0ABN7W6K6_GIGMA</name>
<proteinExistence type="predicted"/>
<dbReference type="EMBL" id="CAJVQB010032711">
    <property type="protein sequence ID" value="CAG8818697.1"/>
    <property type="molecule type" value="Genomic_DNA"/>
</dbReference>
<dbReference type="Gene3D" id="3.30.420.10">
    <property type="entry name" value="Ribonuclease H-like superfamily/Ribonuclease H"/>
    <property type="match status" value="1"/>
</dbReference>
<accession>A0ABN7W6K6</accession>
<dbReference type="Proteomes" id="UP000789901">
    <property type="component" value="Unassembled WGS sequence"/>
</dbReference>
<organism evidence="1 2">
    <name type="scientific">Gigaspora margarita</name>
    <dbReference type="NCBI Taxonomy" id="4874"/>
    <lineage>
        <taxon>Eukaryota</taxon>
        <taxon>Fungi</taxon>
        <taxon>Fungi incertae sedis</taxon>
        <taxon>Mucoromycota</taxon>
        <taxon>Glomeromycotina</taxon>
        <taxon>Glomeromycetes</taxon>
        <taxon>Diversisporales</taxon>
        <taxon>Gigasporaceae</taxon>
        <taxon>Gigaspora</taxon>
    </lineage>
</organism>
<keyword evidence="2" id="KW-1185">Reference proteome</keyword>
<comment type="caution">
    <text evidence="1">The sequence shown here is derived from an EMBL/GenBank/DDBJ whole genome shotgun (WGS) entry which is preliminary data.</text>
</comment>
<gene>
    <name evidence="1" type="ORF">GMARGA_LOCUS27118</name>
</gene>
<dbReference type="SUPFAM" id="SSF53098">
    <property type="entry name" value="Ribonuclease H-like"/>
    <property type="match status" value="1"/>
</dbReference>
<dbReference type="InterPro" id="IPR012337">
    <property type="entry name" value="RNaseH-like_sf"/>
</dbReference>
<evidence type="ECO:0000313" key="2">
    <source>
        <dbReference type="Proteomes" id="UP000789901"/>
    </source>
</evidence>
<feature type="non-terminal residue" evidence="1">
    <location>
        <position position="344"/>
    </location>
</feature>
<sequence length="344" mass="40199">EYTFLAYQAFNEIIDEYLQSLSEKKRSKALITEDMANKYLQILKDPKNSSIANSNMRHQVKNNYSSQRIGGIKTLMCKGKPVALKERLYYIITEEHLTVGHGGARNIYTEVSDKYHGIKRCLVDRFVEKCKTCKSRRKSIKPLAIKPIINMRTRKDGEFKWITHVRDHFLRFSWARVLTDKCAVKPRRPQTQGSVERANYILKDKLGKWLEDRQSENEYLCWTVGLAMIVYSMNLSVCRATNKRPFELVFGYEPRGHCVLIDQLWSQGIRYEENIPDDVQIEDDIQSDNDEDSIQTEYYDDEFNKNLIQNLSQSENSNRNRFAITAATLYDDFAAAAAHRDKEY</sequence>
<dbReference type="InterPro" id="IPR036397">
    <property type="entry name" value="RNaseH_sf"/>
</dbReference>
<reference evidence="1 2" key="1">
    <citation type="submission" date="2021-06" db="EMBL/GenBank/DDBJ databases">
        <authorList>
            <person name="Kallberg Y."/>
            <person name="Tangrot J."/>
            <person name="Rosling A."/>
        </authorList>
    </citation>
    <scope>NUCLEOTIDE SEQUENCE [LARGE SCALE GENOMIC DNA]</scope>
    <source>
        <strain evidence="1 2">120-4 pot B 10/14</strain>
    </source>
</reference>